<dbReference type="InterPro" id="IPR050316">
    <property type="entry name" value="Tyrosinase/Hemocyanin"/>
</dbReference>
<dbReference type="Pfam" id="PF00264">
    <property type="entry name" value="Tyrosinase"/>
    <property type="match status" value="1"/>
</dbReference>
<evidence type="ECO:0000259" key="4">
    <source>
        <dbReference type="PROSITE" id="PS00497"/>
    </source>
</evidence>
<reference evidence="6 7" key="1">
    <citation type="journal article" date="2018" name="Front. Microbiol.">
        <title>Genome-Wide Analysis of Corynespora cassiicola Leaf Fall Disease Putative Effectors.</title>
        <authorList>
            <person name="Lopez D."/>
            <person name="Ribeiro S."/>
            <person name="Label P."/>
            <person name="Fumanal B."/>
            <person name="Venisse J.S."/>
            <person name="Kohler A."/>
            <person name="de Oliveira R.R."/>
            <person name="Labutti K."/>
            <person name="Lipzen A."/>
            <person name="Lail K."/>
            <person name="Bauer D."/>
            <person name="Ohm R.A."/>
            <person name="Barry K.W."/>
            <person name="Spatafora J."/>
            <person name="Grigoriev I.V."/>
            <person name="Martin F.M."/>
            <person name="Pujade-Renaud V."/>
        </authorList>
    </citation>
    <scope>NUCLEOTIDE SEQUENCE [LARGE SCALE GENOMIC DNA]</scope>
    <source>
        <strain evidence="6 7">Philippines</strain>
    </source>
</reference>
<keyword evidence="2" id="KW-0186">Copper</keyword>
<feature type="chain" id="PRO_5015481335" evidence="3">
    <location>
        <begin position="17"/>
        <end position="319"/>
    </location>
</feature>
<dbReference type="STRING" id="1448308.A0A2T2N251"/>
<dbReference type="InterPro" id="IPR002227">
    <property type="entry name" value="Tyrosinase_Cu-bd"/>
</dbReference>
<keyword evidence="3" id="KW-0732">Signal</keyword>
<keyword evidence="7" id="KW-1185">Reference proteome</keyword>
<proteinExistence type="predicted"/>
<feature type="signal peptide" evidence="3">
    <location>
        <begin position="1"/>
        <end position="16"/>
    </location>
</feature>
<evidence type="ECO:0000256" key="1">
    <source>
        <dbReference type="ARBA" id="ARBA00022723"/>
    </source>
</evidence>
<protein>
    <submittedName>
        <fullName evidence="6">Monooxygenase</fullName>
    </submittedName>
</protein>
<evidence type="ECO:0000313" key="7">
    <source>
        <dbReference type="Proteomes" id="UP000240883"/>
    </source>
</evidence>
<dbReference type="PROSITE" id="PS00498">
    <property type="entry name" value="TYROSINASE_2"/>
    <property type="match status" value="1"/>
</dbReference>
<evidence type="ECO:0000259" key="5">
    <source>
        <dbReference type="PROSITE" id="PS00498"/>
    </source>
</evidence>
<dbReference type="AlphaFoldDB" id="A0A2T2N251"/>
<keyword evidence="1" id="KW-0479">Metal-binding</keyword>
<dbReference type="Gene3D" id="1.10.1280.10">
    <property type="entry name" value="Di-copper center containing domain from catechol oxidase"/>
    <property type="match status" value="1"/>
</dbReference>
<name>A0A2T2N251_CORCC</name>
<dbReference type="PANTHER" id="PTHR11474">
    <property type="entry name" value="TYROSINASE FAMILY MEMBER"/>
    <property type="match status" value="1"/>
</dbReference>
<evidence type="ECO:0000313" key="6">
    <source>
        <dbReference type="EMBL" id="PSN59511.1"/>
    </source>
</evidence>
<dbReference type="OrthoDB" id="6132182at2759"/>
<sequence>MLLKTITFSTLAAATALPPRATDSECQNPTTRKEWRTLSSEEKTDYIKAVGCLSQSPSKLGLISTRADDFPYVHISLDTSIHSVASFLPWHRYFVHIYEQSLQECGYKGVMPYWDWTLDSDDPARSPIWDPITGFGGDGTTDEALKEENGRRCLTDGPLKNLRPSWLSPGVYSPHCLSRGFNNGTQEPGDMFRWAYTPESVKEIHEKSAYADFRYGLEGTPHGAIHSAVGGDMLPSHSPNDPIFFLHHAQVDRLWYLWQQEALANRTLAYGGPKTQDQFDGTTPPPASLDDIMPFQNLAKDLAVRDVMSTTSGGLCYKY</sequence>
<dbReference type="InterPro" id="IPR008922">
    <property type="entry name" value="Di-copper_centre_dom_sf"/>
</dbReference>
<dbReference type="Proteomes" id="UP000240883">
    <property type="component" value="Unassembled WGS sequence"/>
</dbReference>
<feature type="domain" description="Tyrosinase copper-binding" evidence="5">
    <location>
        <begin position="241"/>
        <end position="252"/>
    </location>
</feature>
<accession>A0A2T2N251</accession>
<dbReference type="GO" id="GO:0046872">
    <property type="term" value="F:metal ion binding"/>
    <property type="evidence" value="ECO:0007669"/>
    <property type="project" value="UniProtKB-KW"/>
</dbReference>
<evidence type="ECO:0000256" key="2">
    <source>
        <dbReference type="ARBA" id="ARBA00023008"/>
    </source>
</evidence>
<evidence type="ECO:0000256" key="3">
    <source>
        <dbReference type="SAM" id="SignalP"/>
    </source>
</evidence>
<keyword evidence="6" id="KW-0503">Monooxygenase</keyword>
<gene>
    <name evidence="6" type="ORF">BS50DRAFT_579920</name>
</gene>
<organism evidence="6 7">
    <name type="scientific">Corynespora cassiicola Philippines</name>
    <dbReference type="NCBI Taxonomy" id="1448308"/>
    <lineage>
        <taxon>Eukaryota</taxon>
        <taxon>Fungi</taxon>
        <taxon>Dikarya</taxon>
        <taxon>Ascomycota</taxon>
        <taxon>Pezizomycotina</taxon>
        <taxon>Dothideomycetes</taxon>
        <taxon>Pleosporomycetidae</taxon>
        <taxon>Pleosporales</taxon>
        <taxon>Corynesporascaceae</taxon>
        <taxon>Corynespora</taxon>
    </lineage>
</organism>
<dbReference type="GO" id="GO:0004497">
    <property type="term" value="F:monooxygenase activity"/>
    <property type="evidence" value="ECO:0007669"/>
    <property type="project" value="UniProtKB-KW"/>
</dbReference>
<dbReference type="PANTHER" id="PTHR11474:SF126">
    <property type="entry name" value="TYROSINASE-LIKE PROTEIN TYR-1-RELATED"/>
    <property type="match status" value="1"/>
</dbReference>
<dbReference type="SUPFAM" id="SSF48056">
    <property type="entry name" value="Di-copper centre-containing domain"/>
    <property type="match status" value="1"/>
</dbReference>
<dbReference type="EMBL" id="KZ678155">
    <property type="protein sequence ID" value="PSN59511.1"/>
    <property type="molecule type" value="Genomic_DNA"/>
</dbReference>
<keyword evidence="6" id="KW-0560">Oxidoreductase</keyword>
<dbReference type="PROSITE" id="PS00497">
    <property type="entry name" value="TYROSINASE_1"/>
    <property type="match status" value="1"/>
</dbReference>
<dbReference type="PRINTS" id="PR00092">
    <property type="entry name" value="TYROSINASE"/>
</dbReference>
<feature type="domain" description="Tyrosinase copper-binding" evidence="4">
    <location>
        <begin position="82"/>
        <end position="99"/>
    </location>
</feature>